<keyword evidence="3" id="KW-1185">Reference proteome</keyword>
<protein>
    <submittedName>
        <fullName evidence="2">Uncharacterized protein</fullName>
    </submittedName>
</protein>
<evidence type="ECO:0000313" key="2">
    <source>
        <dbReference type="EMBL" id="KAF3580651.1"/>
    </source>
</evidence>
<feature type="compositionally biased region" description="Acidic residues" evidence="1">
    <location>
        <begin position="44"/>
        <end position="54"/>
    </location>
</feature>
<name>A0ABQ7DTJ1_BRACR</name>
<dbReference type="Proteomes" id="UP000266723">
    <property type="component" value="Unassembled WGS sequence"/>
</dbReference>
<sequence>MKSLQRKATLTASDLCRLHRCAASDVSSLEHTVQGGADGASLDGDLDDIQETTPEDTARSSLSNNQLARDMPRRHVVPLVRFSEYDCTKNEIAFALYKADIQMMRWTL</sequence>
<organism evidence="2 3">
    <name type="scientific">Brassica cretica</name>
    <name type="common">Mustard</name>
    <dbReference type="NCBI Taxonomy" id="69181"/>
    <lineage>
        <taxon>Eukaryota</taxon>
        <taxon>Viridiplantae</taxon>
        <taxon>Streptophyta</taxon>
        <taxon>Embryophyta</taxon>
        <taxon>Tracheophyta</taxon>
        <taxon>Spermatophyta</taxon>
        <taxon>Magnoliopsida</taxon>
        <taxon>eudicotyledons</taxon>
        <taxon>Gunneridae</taxon>
        <taxon>Pentapetalae</taxon>
        <taxon>rosids</taxon>
        <taxon>malvids</taxon>
        <taxon>Brassicales</taxon>
        <taxon>Brassicaceae</taxon>
        <taxon>Brassiceae</taxon>
        <taxon>Brassica</taxon>
    </lineage>
</organism>
<feature type="region of interest" description="Disordered" evidence="1">
    <location>
        <begin position="32"/>
        <end position="69"/>
    </location>
</feature>
<accession>A0ABQ7DTJ1</accession>
<evidence type="ECO:0000256" key="1">
    <source>
        <dbReference type="SAM" id="MobiDB-lite"/>
    </source>
</evidence>
<gene>
    <name evidence="2" type="ORF">DY000_02032274</name>
</gene>
<proteinExistence type="predicted"/>
<reference evidence="2 3" key="1">
    <citation type="journal article" date="2020" name="BMC Genomics">
        <title>Intraspecific diversification of the crop wild relative Brassica cretica Lam. using demographic model selection.</title>
        <authorList>
            <person name="Kioukis A."/>
            <person name="Michalopoulou V.A."/>
            <person name="Briers L."/>
            <person name="Pirintsos S."/>
            <person name="Studholme D.J."/>
            <person name="Pavlidis P."/>
            <person name="Sarris P.F."/>
        </authorList>
    </citation>
    <scope>NUCLEOTIDE SEQUENCE [LARGE SCALE GENOMIC DNA]</scope>
    <source>
        <strain evidence="3">cv. PFS-1207/04</strain>
        <tissue evidence="2">Leaf</tissue>
    </source>
</reference>
<dbReference type="EMBL" id="QGKV02000649">
    <property type="protein sequence ID" value="KAF3580651.1"/>
    <property type="molecule type" value="Genomic_DNA"/>
</dbReference>
<comment type="caution">
    <text evidence="2">The sequence shown here is derived from an EMBL/GenBank/DDBJ whole genome shotgun (WGS) entry which is preliminary data.</text>
</comment>
<evidence type="ECO:0000313" key="3">
    <source>
        <dbReference type="Proteomes" id="UP000266723"/>
    </source>
</evidence>